<dbReference type="Proteomes" id="UP000054870">
    <property type="component" value="Unassembled WGS sequence"/>
</dbReference>
<dbReference type="GO" id="GO:0030170">
    <property type="term" value="F:pyridoxal phosphate binding"/>
    <property type="evidence" value="ECO:0007669"/>
    <property type="project" value="InterPro"/>
</dbReference>
<proteinExistence type="predicted"/>
<evidence type="ECO:0000313" key="2">
    <source>
        <dbReference type="EMBL" id="SAK81150.1"/>
    </source>
</evidence>
<dbReference type="InterPro" id="IPR004839">
    <property type="entry name" value="Aminotransferase_I/II_large"/>
</dbReference>
<dbReference type="GO" id="GO:0008483">
    <property type="term" value="F:transaminase activity"/>
    <property type="evidence" value="ECO:0007669"/>
    <property type="project" value="UniProtKB-KW"/>
</dbReference>
<name>A0A158CFV6_9BURK</name>
<dbReference type="AlphaFoldDB" id="A0A158CFV6"/>
<sequence>MSNHGWTALSFAFINEQHSCFIGDRACSDDLRAAIGPKTRWVILNSPNNPTGAAYTREELRALADVLLETNICS</sequence>
<dbReference type="InterPro" id="IPR015421">
    <property type="entry name" value="PyrdxlP-dep_Trfase_major"/>
</dbReference>
<dbReference type="Gene3D" id="3.40.640.10">
    <property type="entry name" value="Type I PLP-dependent aspartate aminotransferase-like (Major domain)"/>
    <property type="match status" value="1"/>
</dbReference>
<feature type="domain" description="Aminotransferase class I/classII large" evidence="1">
    <location>
        <begin position="29"/>
        <end position="72"/>
    </location>
</feature>
<comment type="caution">
    <text evidence="2">The sequence shown here is derived from an EMBL/GenBank/DDBJ whole genome shotgun (WGS) entry which is preliminary data.</text>
</comment>
<reference evidence="2" key="1">
    <citation type="submission" date="2016-01" db="EMBL/GenBank/DDBJ databases">
        <authorList>
            <person name="Peeters C."/>
        </authorList>
    </citation>
    <scope>NUCLEOTIDE SEQUENCE [LARGE SCALE GENOMIC DNA]</scope>
    <source>
        <strain evidence="2">LMG 29318</strain>
    </source>
</reference>
<protein>
    <submittedName>
        <fullName evidence="2">Aminotransferase</fullName>
    </submittedName>
</protein>
<accession>A0A158CFV6</accession>
<keyword evidence="2" id="KW-0032">Aminotransferase</keyword>
<organism evidence="2 3">
    <name type="scientific">Caballeronia catudaia</name>
    <dbReference type="NCBI Taxonomy" id="1777136"/>
    <lineage>
        <taxon>Bacteria</taxon>
        <taxon>Pseudomonadati</taxon>
        <taxon>Pseudomonadota</taxon>
        <taxon>Betaproteobacteria</taxon>
        <taxon>Burkholderiales</taxon>
        <taxon>Burkholderiaceae</taxon>
        <taxon>Caballeronia</taxon>
    </lineage>
</organism>
<evidence type="ECO:0000313" key="3">
    <source>
        <dbReference type="Proteomes" id="UP000054870"/>
    </source>
</evidence>
<keyword evidence="3" id="KW-1185">Reference proteome</keyword>
<keyword evidence="2" id="KW-0808">Transferase</keyword>
<gene>
    <name evidence="2" type="ORF">AWB75_05062</name>
</gene>
<dbReference type="InterPro" id="IPR015424">
    <property type="entry name" value="PyrdxlP-dep_Trfase"/>
</dbReference>
<dbReference type="EMBL" id="FCOF02000030">
    <property type="protein sequence ID" value="SAK81150.1"/>
    <property type="molecule type" value="Genomic_DNA"/>
</dbReference>
<dbReference type="SUPFAM" id="SSF53383">
    <property type="entry name" value="PLP-dependent transferases"/>
    <property type="match status" value="1"/>
</dbReference>
<evidence type="ECO:0000259" key="1">
    <source>
        <dbReference type="Pfam" id="PF00155"/>
    </source>
</evidence>
<dbReference type="Pfam" id="PF00155">
    <property type="entry name" value="Aminotran_1_2"/>
    <property type="match status" value="1"/>
</dbReference>